<protein>
    <recommendedName>
        <fullName evidence="4">MFS transporter</fullName>
    </recommendedName>
</protein>
<reference evidence="2" key="1">
    <citation type="submission" date="2021-01" db="EMBL/GenBank/DDBJ databases">
        <title>Whole genome shotgun sequence of Actinoplanes siamensis NBRC 109076.</title>
        <authorList>
            <person name="Komaki H."/>
            <person name="Tamura T."/>
        </authorList>
    </citation>
    <scope>NUCLEOTIDE SEQUENCE</scope>
    <source>
        <strain evidence="2">NBRC 109076</strain>
    </source>
</reference>
<evidence type="ECO:0000256" key="1">
    <source>
        <dbReference type="SAM" id="Phobius"/>
    </source>
</evidence>
<keyword evidence="1" id="KW-0472">Membrane</keyword>
<feature type="transmembrane region" description="Helical" evidence="1">
    <location>
        <begin position="51"/>
        <end position="73"/>
    </location>
</feature>
<dbReference type="SUPFAM" id="SSF103473">
    <property type="entry name" value="MFS general substrate transporter"/>
    <property type="match status" value="1"/>
</dbReference>
<keyword evidence="1" id="KW-0812">Transmembrane</keyword>
<keyword evidence="1" id="KW-1133">Transmembrane helix</keyword>
<sequence length="90" mass="9519">MHTTLWGVLVSAIRQRAVPDPLRGRVGSVHGLLETGGAALGWLRGAVLTQFWTVTTPFWIAAFAMVVVTAAAWRPVSLSSPIPGTASARP</sequence>
<dbReference type="InterPro" id="IPR036259">
    <property type="entry name" value="MFS_trans_sf"/>
</dbReference>
<dbReference type="AlphaFoldDB" id="A0A919K922"/>
<name>A0A919K922_9ACTN</name>
<keyword evidence="3" id="KW-1185">Reference proteome</keyword>
<proteinExistence type="predicted"/>
<comment type="caution">
    <text evidence="2">The sequence shown here is derived from an EMBL/GenBank/DDBJ whole genome shotgun (WGS) entry which is preliminary data.</text>
</comment>
<dbReference type="Proteomes" id="UP000629619">
    <property type="component" value="Unassembled WGS sequence"/>
</dbReference>
<evidence type="ECO:0008006" key="4">
    <source>
        <dbReference type="Google" id="ProtNLM"/>
    </source>
</evidence>
<accession>A0A919K922</accession>
<evidence type="ECO:0000313" key="2">
    <source>
        <dbReference type="EMBL" id="GIF03261.1"/>
    </source>
</evidence>
<dbReference type="EMBL" id="BOMW01000008">
    <property type="protein sequence ID" value="GIF03261.1"/>
    <property type="molecule type" value="Genomic_DNA"/>
</dbReference>
<evidence type="ECO:0000313" key="3">
    <source>
        <dbReference type="Proteomes" id="UP000629619"/>
    </source>
</evidence>
<gene>
    <name evidence="2" type="ORF">Asi03nite_07990</name>
</gene>
<organism evidence="2 3">
    <name type="scientific">Actinoplanes siamensis</name>
    <dbReference type="NCBI Taxonomy" id="1223317"/>
    <lineage>
        <taxon>Bacteria</taxon>
        <taxon>Bacillati</taxon>
        <taxon>Actinomycetota</taxon>
        <taxon>Actinomycetes</taxon>
        <taxon>Micromonosporales</taxon>
        <taxon>Micromonosporaceae</taxon>
        <taxon>Actinoplanes</taxon>
    </lineage>
</organism>